<evidence type="ECO:0000313" key="1">
    <source>
        <dbReference type="EMBL" id="AYV79681.1"/>
    </source>
</evidence>
<feature type="non-terminal residue" evidence="1">
    <location>
        <position position="41"/>
    </location>
</feature>
<reference evidence="1" key="1">
    <citation type="submission" date="2018-10" db="EMBL/GenBank/DDBJ databases">
        <title>Hidden diversity of soil giant viruses.</title>
        <authorList>
            <person name="Schulz F."/>
            <person name="Alteio L."/>
            <person name="Goudeau D."/>
            <person name="Ryan E.M."/>
            <person name="Malmstrom R.R."/>
            <person name="Blanchard J."/>
            <person name="Woyke T."/>
        </authorList>
    </citation>
    <scope>NUCLEOTIDE SEQUENCE</scope>
    <source>
        <strain evidence="1">FNV1</strain>
    </source>
</reference>
<sequence>MNFLIKIITDDSVKRLNYIKSLIDVNDYTIKLDDKKEFINR</sequence>
<protein>
    <submittedName>
        <fullName evidence="1">Uncharacterized protein</fullName>
    </submittedName>
</protein>
<gene>
    <name evidence="1" type="ORF">Faunusvirus36_8</name>
</gene>
<dbReference type="EMBL" id="MK072167">
    <property type="protein sequence ID" value="AYV79681.1"/>
    <property type="molecule type" value="Genomic_DNA"/>
</dbReference>
<name>A0A3G5A098_9VIRU</name>
<accession>A0A3G5A098</accession>
<proteinExistence type="predicted"/>
<organism evidence="1">
    <name type="scientific">Faunusvirus sp</name>
    <dbReference type="NCBI Taxonomy" id="2487766"/>
    <lineage>
        <taxon>Viruses</taxon>
        <taxon>Varidnaviria</taxon>
        <taxon>Bamfordvirae</taxon>
        <taxon>Nucleocytoviricota</taxon>
        <taxon>Megaviricetes</taxon>
        <taxon>Imitervirales</taxon>
        <taxon>Mimiviridae</taxon>
    </lineage>
</organism>